<sequence length="99" mass="11057">MDLRTLFIINCSKSGCNFGRVEAPQIWGTTRSHTSFPNTMAPVSSANRGFAGACRELLGLLLHPQLNRTLIWGSDSRQRRDDAAWDGRGVGFKRHCQTH</sequence>
<dbReference type="GeneID" id="73339886"/>
<protein>
    <submittedName>
        <fullName evidence="1">Uncharacterized protein</fullName>
    </submittedName>
</protein>
<proteinExistence type="predicted"/>
<dbReference type="Proteomes" id="UP000830671">
    <property type="component" value="Chromosome 3"/>
</dbReference>
<gene>
    <name evidence="1" type="ORF">CLUP02_05871</name>
</gene>
<reference evidence="1" key="1">
    <citation type="journal article" date="2021" name="Mol. Plant Microbe Interact.">
        <title>Complete Genome Sequence of the Plant-Pathogenic Fungus Colletotrichum lupini.</title>
        <authorList>
            <person name="Baroncelli R."/>
            <person name="Pensec F."/>
            <person name="Da Lio D."/>
            <person name="Boufleur T."/>
            <person name="Vicente I."/>
            <person name="Sarrocco S."/>
            <person name="Picot A."/>
            <person name="Baraldi E."/>
            <person name="Sukno S."/>
            <person name="Thon M."/>
            <person name="Le Floch G."/>
        </authorList>
    </citation>
    <scope>NUCLEOTIDE SEQUENCE</scope>
    <source>
        <strain evidence="1">IMI 504893</strain>
    </source>
</reference>
<evidence type="ECO:0000313" key="2">
    <source>
        <dbReference type="Proteomes" id="UP000830671"/>
    </source>
</evidence>
<organism evidence="1 2">
    <name type="scientific">Colletotrichum lupini</name>
    <dbReference type="NCBI Taxonomy" id="145971"/>
    <lineage>
        <taxon>Eukaryota</taxon>
        <taxon>Fungi</taxon>
        <taxon>Dikarya</taxon>
        <taxon>Ascomycota</taxon>
        <taxon>Pezizomycotina</taxon>
        <taxon>Sordariomycetes</taxon>
        <taxon>Hypocreomycetidae</taxon>
        <taxon>Glomerellales</taxon>
        <taxon>Glomerellaceae</taxon>
        <taxon>Colletotrichum</taxon>
        <taxon>Colletotrichum acutatum species complex</taxon>
    </lineage>
</organism>
<keyword evidence="2" id="KW-1185">Reference proteome</keyword>
<evidence type="ECO:0000313" key="1">
    <source>
        <dbReference type="EMBL" id="UQC80388.1"/>
    </source>
</evidence>
<name>A0A9Q8SNK4_9PEZI</name>
<dbReference type="EMBL" id="CP019475">
    <property type="protein sequence ID" value="UQC80388.1"/>
    <property type="molecule type" value="Genomic_DNA"/>
</dbReference>
<dbReference type="AlphaFoldDB" id="A0A9Q8SNK4"/>
<accession>A0A9Q8SNK4</accession>
<dbReference type="RefSeq" id="XP_049142019.1">
    <property type="nucleotide sequence ID" value="XM_049284876.1"/>
</dbReference>
<dbReference type="KEGG" id="clup:CLUP02_05871"/>